<evidence type="ECO:0000256" key="2">
    <source>
        <dbReference type="SAM" id="Phobius"/>
    </source>
</evidence>
<feature type="region of interest" description="Disordered" evidence="1">
    <location>
        <begin position="1"/>
        <end position="62"/>
    </location>
</feature>
<evidence type="ECO:0008006" key="5">
    <source>
        <dbReference type="Google" id="ProtNLM"/>
    </source>
</evidence>
<evidence type="ECO:0000313" key="3">
    <source>
        <dbReference type="EMBL" id="GAA3731613.1"/>
    </source>
</evidence>
<dbReference type="EMBL" id="BAABAE010000001">
    <property type="protein sequence ID" value="GAA3731613.1"/>
    <property type="molecule type" value="Genomic_DNA"/>
</dbReference>
<protein>
    <recommendedName>
        <fullName evidence="5">ABC transporter</fullName>
    </recommendedName>
</protein>
<keyword evidence="2" id="KW-0472">Membrane</keyword>
<dbReference type="Proteomes" id="UP001501004">
    <property type="component" value="Unassembled WGS sequence"/>
</dbReference>
<feature type="transmembrane region" description="Helical" evidence="2">
    <location>
        <begin position="156"/>
        <end position="184"/>
    </location>
</feature>
<keyword evidence="2" id="KW-1133">Transmembrane helix</keyword>
<organism evidence="3 4">
    <name type="scientific">Leifsonella bigeumensis</name>
    <dbReference type="NCBI Taxonomy" id="433643"/>
    <lineage>
        <taxon>Bacteria</taxon>
        <taxon>Bacillati</taxon>
        <taxon>Actinomycetota</taxon>
        <taxon>Actinomycetes</taxon>
        <taxon>Micrococcales</taxon>
        <taxon>Microbacteriaceae</taxon>
        <taxon>Leifsonella</taxon>
    </lineage>
</organism>
<feature type="compositionally biased region" description="Low complexity" evidence="1">
    <location>
        <begin position="14"/>
        <end position="31"/>
    </location>
</feature>
<proteinExistence type="predicted"/>
<evidence type="ECO:0000313" key="4">
    <source>
        <dbReference type="Proteomes" id="UP001501004"/>
    </source>
</evidence>
<gene>
    <name evidence="3" type="ORF">GCM10022239_05260</name>
</gene>
<keyword evidence="2" id="KW-0812">Transmembrane</keyword>
<accession>A0ABP7FAM2</accession>
<dbReference type="RefSeq" id="WP_344753392.1">
    <property type="nucleotide sequence ID" value="NZ_BAABAE010000001.1"/>
</dbReference>
<feature type="transmembrane region" description="Helical" evidence="2">
    <location>
        <begin position="126"/>
        <end position="149"/>
    </location>
</feature>
<feature type="compositionally biased region" description="Low complexity" evidence="1">
    <location>
        <begin position="48"/>
        <end position="62"/>
    </location>
</feature>
<evidence type="ECO:0000256" key="1">
    <source>
        <dbReference type="SAM" id="MobiDB-lite"/>
    </source>
</evidence>
<reference evidence="4" key="1">
    <citation type="journal article" date="2019" name="Int. J. Syst. Evol. Microbiol.">
        <title>The Global Catalogue of Microorganisms (GCM) 10K type strain sequencing project: providing services to taxonomists for standard genome sequencing and annotation.</title>
        <authorList>
            <consortium name="The Broad Institute Genomics Platform"/>
            <consortium name="The Broad Institute Genome Sequencing Center for Infectious Disease"/>
            <person name="Wu L."/>
            <person name="Ma J."/>
        </authorList>
    </citation>
    <scope>NUCLEOTIDE SEQUENCE [LARGE SCALE GENOMIC DNA]</scope>
    <source>
        <strain evidence="4">JCM 16949</strain>
    </source>
</reference>
<name>A0ABP7FAM2_9MICO</name>
<comment type="caution">
    <text evidence="3">The sequence shown here is derived from an EMBL/GenBank/DDBJ whole genome shotgun (WGS) entry which is preliminary data.</text>
</comment>
<sequence length="257" mass="26573">MNARIDPADETEPTEAAAEDAAASVQASADQAAEHAAEQSGTATADVTEGVTGAAASSSTGEAAPVPVQTVYVTAPQPPRRKGNRGLGTVLAILAAVVFAAAYAGVTALLILFVNPDGLGGAVGEFVSGPLFYVPVLVFLVAMVLWVLLANRASWWAWVLGSLVIAAVVYFATIGVLLLLAGGFGLTGSQAADLFRGFALNPAVVVAALLAREVSVWFGAAIAARGRKVRERNYEAWQEFERDEAEKRAEFAGQSAV</sequence>
<feature type="transmembrane region" description="Helical" evidence="2">
    <location>
        <begin position="90"/>
        <end position="114"/>
    </location>
</feature>
<keyword evidence="4" id="KW-1185">Reference proteome</keyword>
<feature type="transmembrane region" description="Helical" evidence="2">
    <location>
        <begin position="204"/>
        <end position="224"/>
    </location>
</feature>